<protein>
    <submittedName>
        <fullName evidence="4">Uncharacterized protein</fullName>
    </submittedName>
</protein>
<evidence type="ECO:0000256" key="3">
    <source>
        <dbReference type="SAM" id="SignalP"/>
    </source>
</evidence>
<feature type="compositionally biased region" description="Basic and acidic residues" evidence="1">
    <location>
        <begin position="228"/>
        <end position="237"/>
    </location>
</feature>
<feature type="compositionally biased region" description="Polar residues" evidence="1">
    <location>
        <begin position="346"/>
        <end position="357"/>
    </location>
</feature>
<keyword evidence="2" id="KW-0472">Membrane</keyword>
<sequence length="366" mass="39119">MSNLGLIILVFVASLIVFVESQQKCSTSEECGKDMCCLDGKCVLDMLGGCDVCFGDWECTDGCCIDLKCKTKWSHQCIDKNKCTINSDCNSDCCKDNKCQESSVPCFHLSFPTFNVKDILDKCSTSSDCYISTKGCCVNGHCGACSRNIPNNYNDNGNSGSSSSSSSSSSGAGTGASIGIGAVIFTVLVILKIAFCYSRARRQRVLVVRTRRVACVEVSVPIVENDELQREQERAEQEIPDCPPPPYSPTAEPGEIDTRNTGQNQDQTEEQGQANTSEGYGVHQGSPMAPPAYSSSPAANPNENTTQTDLIQMGGMTGNVEEMNGVPQGSAMVPPPAYSPRPAANPNENITGQNSAQPEPKTSGYQ</sequence>
<keyword evidence="5" id="KW-1185">Reference proteome</keyword>
<evidence type="ECO:0000256" key="1">
    <source>
        <dbReference type="SAM" id="MobiDB-lite"/>
    </source>
</evidence>
<dbReference type="AlphaFoldDB" id="A0A7D9HNG8"/>
<gene>
    <name evidence="4" type="ORF">PACLA_8A073048</name>
</gene>
<feature type="chain" id="PRO_5043366435" evidence="3">
    <location>
        <begin position="22"/>
        <end position="366"/>
    </location>
</feature>
<comment type="caution">
    <text evidence="4">The sequence shown here is derived from an EMBL/GenBank/DDBJ whole genome shotgun (WGS) entry which is preliminary data.</text>
</comment>
<evidence type="ECO:0000313" key="5">
    <source>
        <dbReference type="Proteomes" id="UP001152795"/>
    </source>
</evidence>
<dbReference type="Proteomes" id="UP001152795">
    <property type="component" value="Unassembled WGS sequence"/>
</dbReference>
<keyword evidence="2" id="KW-1133">Transmembrane helix</keyword>
<keyword evidence="3" id="KW-0732">Signal</keyword>
<evidence type="ECO:0000313" key="4">
    <source>
        <dbReference type="EMBL" id="CAB3986683.1"/>
    </source>
</evidence>
<feature type="compositionally biased region" description="Polar residues" evidence="1">
    <location>
        <begin position="301"/>
        <end position="310"/>
    </location>
</feature>
<accession>A0A7D9HNG8</accession>
<feature type="transmembrane region" description="Helical" evidence="2">
    <location>
        <begin position="172"/>
        <end position="195"/>
    </location>
</feature>
<keyword evidence="2" id="KW-0812">Transmembrane</keyword>
<dbReference type="EMBL" id="CACRXK020001056">
    <property type="protein sequence ID" value="CAB3986683.1"/>
    <property type="molecule type" value="Genomic_DNA"/>
</dbReference>
<feature type="region of interest" description="Disordered" evidence="1">
    <location>
        <begin position="228"/>
        <end position="366"/>
    </location>
</feature>
<feature type="signal peptide" evidence="3">
    <location>
        <begin position="1"/>
        <end position="21"/>
    </location>
</feature>
<reference evidence="4" key="1">
    <citation type="submission" date="2020-04" db="EMBL/GenBank/DDBJ databases">
        <authorList>
            <person name="Alioto T."/>
            <person name="Alioto T."/>
            <person name="Gomez Garrido J."/>
        </authorList>
    </citation>
    <scope>NUCLEOTIDE SEQUENCE</scope>
    <source>
        <strain evidence="4">A484AB</strain>
    </source>
</reference>
<feature type="compositionally biased region" description="Polar residues" evidence="1">
    <location>
        <begin position="259"/>
        <end position="278"/>
    </location>
</feature>
<proteinExistence type="predicted"/>
<name>A0A7D9HNG8_PARCT</name>
<evidence type="ECO:0000256" key="2">
    <source>
        <dbReference type="SAM" id="Phobius"/>
    </source>
</evidence>
<organism evidence="4 5">
    <name type="scientific">Paramuricea clavata</name>
    <name type="common">Red gorgonian</name>
    <name type="synonym">Violescent sea-whip</name>
    <dbReference type="NCBI Taxonomy" id="317549"/>
    <lineage>
        <taxon>Eukaryota</taxon>
        <taxon>Metazoa</taxon>
        <taxon>Cnidaria</taxon>
        <taxon>Anthozoa</taxon>
        <taxon>Octocorallia</taxon>
        <taxon>Malacalcyonacea</taxon>
        <taxon>Plexauridae</taxon>
        <taxon>Paramuricea</taxon>
    </lineage>
</organism>